<proteinExistence type="predicted"/>
<organism evidence="1 2">
    <name type="scientific">Paramecium sonneborni</name>
    <dbReference type="NCBI Taxonomy" id="65129"/>
    <lineage>
        <taxon>Eukaryota</taxon>
        <taxon>Sar</taxon>
        <taxon>Alveolata</taxon>
        <taxon>Ciliophora</taxon>
        <taxon>Intramacronucleata</taxon>
        <taxon>Oligohymenophorea</taxon>
        <taxon>Peniculida</taxon>
        <taxon>Parameciidae</taxon>
        <taxon>Paramecium</taxon>
    </lineage>
</organism>
<name>A0A8S1KHK1_9CILI</name>
<sequence>MKQKYLYSPQHQSNSFSRFNSKQDLCIDSSYISKYLGQQKQVPSPKKFMSTFYSNRFETNAHNSPISDRSQSYNQYKQLTKNYFQKKYLLLTSGNEKNIKAWRNYLISSLRKKIEDFFNVKKLIISPQDRGVKLKQRRVNYYLSDEILALNEIVKQKVPFIDLIQEQDKLIKKNYHYLKNSENEDYDSKE</sequence>
<reference evidence="1" key="1">
    <citation type="submission" date="2021-01" db="EMBL/GenBank/DDBJ databases">
        <authorList>
            <consortium name="Genoscope - CEA"/>
            <person name="William W."/>
        </authorList>
    </citation>
    <scope>NUCLEOTIDE SEQUENCE</scope>
</reference>
<dbReference type="AlphaFoldDB" id="A0A8S1KHK1"/>
<keyword evidence="2" id="KW-1185">Reference proteome</keyword>
<gene>
    <name evidence="1" type="ORF">PSON_ATCC_30995.1.T0070356</name>
</gene>
<comment type="caution">
    <text evidence="1">The sequence shown here is derived from an EMBL/GenBank/DDBJ whole genome shotgun (WGS) entry which is preliminary data.</text>
</comment>
<dbReference type="EMBL" id="CAJJDN010000007">
    <property type="protein sequence ID" value="CAD8053465.1"/>
    <property type="molecule type" value="Genomic_DNA"/>
</dbReference>
<evidence type="ECO:0000313" key="2">
    <source>
        <dbReference type="Proteomes" id="UP000692954"/>
    </source>
</evidence>
<protein>
    <submittedName>
        <fullName evidence="1">Uncharacterized protein</fullName>
    </submittedName>
</protein>
<accession>A0A8S1KHK1</accession>
<evidence type="ECO:0000313" key="1">
    <source>
        <dbReference type="EMBL" id="CAD8053465.1"/>
    </source>
</evidence>
<dbReference type="Proteomes" id="UP000692954">
    <property type="component" value="Unassembled WGS sequence"/>
</dbReference>